<protein>
    <submittedName>
        <fullName evidence="1">Uncharacterized protein</fullName>
    </submittedName>
</protein>
<evidence type="ECO:0000313" key="1">
    <source>
        <dbReference type="EMBL" id="KAI2381413.1"/>
    </source>
</evidence>
<dbReference type="EMBL" id="JALBCA010000205">
    <property type="protein sequence ID" value="KAI2381413.1"/>
    <property type="molecule type" value="Genomic_DNA"/>
</dbReference>
<comment type="caution">
    <text evidence="1">The sequence shown here is derived from an EMBL/GenBank/DDBJ whole genome shotgun (WGS) entry which is preliminary data.</text>
</comment>
<sequence length="748" mass="82946">MPHDIPAAAAAVRFDDPPRSPRRAPNPAQPPRTEPDSSATSASNPPPADSAWPTRRTYVSPRTASAILWVLEEAIRKPYPFSPVRSEINASMSELTAEGLPSASHSRQQQQQQQQQHNGGTHRPSQPPAPPNPAQSGVRTPTDIMRQRRDREARKRAEQEAREREQQEMDRIKKQQDQEQRKADRLAQEERRKPVAADPQIPPTRRPGAASASRPPDVPLPQNPSAADHPPAARPPPEAHSSRRAGDGPVPEQPARQRAPGASSHQPRPSQARGPDNPAQNPPTAQAPKTQSGQAAGGSGSQAQGQSRRSFPHAFERWEMLSSHWEGLTSYWIRRLEQNNEDLSKDPLSQQMSRQITDLSAAGANLFHAVVELQRLRASSERKFQRWFFDTRAEQERFRELQAELHRQLETERLGRDEAISTAKQAEVDKAKAEELVREMRRELQISRDEARRAWEELGRREHEERERTMSLRNGEPTVVGGVQVVPMVQAYPGRHTSSNRPQTREGPYPGGPGATFMGGYSRRDEQSDQYSYDSQVSTPRAGDQFSESTSRDQSRTRAANPMVPLLEAPPSSAPATTNALVLSSKAPAAQGAASGFYQHDSAALHKLPTSGTSGPEGSHVPTSEAGASEASEEYEPRMNHPDFPGRQLSYPRTVSDDSDDYENQEIEQDDAEAQQYDQRYPPGSSAEEGHDGYRPGPVDYSGSGWGPTWESMAPRHRHPTRLSDVIEEDERSRTSPSRASQASRGMP</sequence>
<accession>A0ACB8UM43</accession>
<reference evidence="1" key="1">
    <citation type="journal article" date="2022" name="bioRxiv">
        <title>Population genetic analysis of Ophidiomyces ophidiicola, the causative agent of snake fungal disease, indicates recent introductions to the USA.</title>
        <authorList>
            <person name="Ladner J.T."/>
            <person name="Palmer J.M."/>
            <person name="Ettinger C.L."/>
            <person name="Stajich J.E."/>
            <person name="Farrell T.M."/>
            <person name="Glorioso B.M."/>
            <person name="Lawson B."/>
            <person name="Price S.J."/>
            <person name="Stengle A.G."/>
            <person name="Grear D.A."/>
            <person name="Lorch J.M."/>
        </authorList>
    </citation>
    <scope>NUCLEOTIDE SEQUENCE</scope>
    <source>
        <strain evidence="1">NWHC 24266-5</strain>
    </source>
</reference>
<gene>
    <name evidence="1" type="ORF">LOY88_006760</name>
</gene>
<name>A0ACB8UM43_9EURO</name>
<organism evidence="1">
    <name type="scientific">Ophidiomyces ophidiicola</name>
    <dbReference type="NCBI Taxonomy" id="1387563"/>
    <lineage>
        <taxon>Eukaryota</taxon>
        <taxon>Fungi</taxon>
        <taxon>Dikarya</taxon>
        <taxon>Ascomycota</taxon>
        <taxon>Pezizomycotina</taxon>
        <taxon>Eurotiomycetes</taxon>
        <taxon>Eurotiomycetidae</taxon>
        <taxon>Onygenales</taxon>
        <taxon>Onygenaceae</taxon>
        <taxon>Ophidiomyces</taxon>
    </lineage>
</organism>
<proteinExistence type="predicted"/>